<evidence type="ECO:0000313" key="3">
    <source>
        <dbReference type="Proteomes" id="UP000533207"/>
    </source>
</evidence>
<dbReference type="RefSeq" id="WP_011977083.1">
    <property type="nucleotide sequence ID" value="NZ_JACDUL010000001.1"/>
</dbReference>
<evidence type="ECO:0000256" key="1">
    <source>
        <dbReference type="SAM" id="Phobius"/>
    </source>
</evidence>
<dbReference type="InterPro" id="IPR019214">
    <property type="entry name" value="EhaC-like"/>
</dbReference>
<dbReference type="AlphaFoldDB" id="A0A7J9PFG4"/>
<dbReference type="PIRSF" id="PIRSF036534">
    <property type="entry name" value="EhaC"/>
    <property type="match status" value="1"/>
</dbReference>
<dbReference type="InterPro" id="IPR011316">
    <property type="entry name" value="Prd_NiFe_hyd_3_EhaC"/>
</dbReference>
<name>A0A7J9PFG4_METMI</name>
<dbReference type="Pfam" id="PF09882">
    <property type="entry name" value="EhaC"/>
    <property type="match status" value="1"/>
</dbReference>
<organism evidence="2 3">
    <name type="scientific">Methanococcus maripaludis</name>
    <name type="common">Methanococcus deltae</name>
    <dbReference type="NCBI Taxonomy" id="39152"/>
    <lineage>
        <taxon>Archaea</taxon>
        <taxon>Methanobacteriati</taxon>
        <taxon>Methanobacteriota</taxon>
        <taxon>Methanomada group</taxon>
        <taxon>Methanococci</taxon>
        <taxon>Methanococcales</taxon>
        <taxon>Methanococcaceae</taxon>
        <taxon>Methanococcus</taxon>
    </lineage>
</organism>
<feature type="transmembrane region" description="Helical" evidence="1">
    <location>
        <begin position="31"/>
        <end position="49"/>
    </location>
</feature>
<sequence length="89" mass="9637">MESSLVTFVIGIVGIISVLKVFLTKSRALKLPILCCINFCIAALIALYIKSPMGAIAAVVYFISSTVSSNAIAHTLGELNKMDEFEKKR</sequence>
<reference evidence="2 3" key="1">
    <citation type="submission" date="2020-07" db="EMBL/GenBank/DDBJ databases">
        <title>Genomic Encyclopedia of Type Strains, Phase IV (KMG-V): Genome sequencing to study the core and pangenomes of soil and plant-associated prokaryotes.</title>
        <authorList>
            <person name="Whitman W."/>
        </authorList>
    </citation>
    <scope>NUCLEOTIDE SEQUENCE [LARGE SCALE GENOMIC DNA]</scope>
    <source>
        <strain evidence="2 3">C8</strain>
    </source>
</reference>
<comment type="caution">
    <text evidence="2">The sequence shown here is derived from an EMBL/GenBank/DDBJ whole genome shotgun (WGS) entry which is preliminary data.</text>
</comment>
<keyword evidence="1" id="KW-0812">Transmembrane</keyword>
<evidence type="ECO:0000313" key="2">
    <source>
        <dbReference type="EMBL" id="MBA2861417.1"/>
    </source>
</evidence>
<protein>
    <submittedName>
        <fullName evidence="2">Energy-converting hydrogenase A subunit C</fullName>
    </submittedName>
</protein>
<dbReference type="EMBL" id="JACDUL010000001">
    <property type="protein sequence ID" value="MBA2861417.1"/>
    <property type="molecule type" value="Genomic_DNA"/>
</dbReference>
<gene>
    <name evidence="2" type="ORF">HNP90_000277</name>
</gene>
<keyword evidence="1" id="KW-1133">Transmembrane helix</keyword>
<proteinExistence type="predicted"/>
<dbReference type="Proteomes" id="UP000533207">
    <property type="component" value="Unassembled WGS sequence"/>
</dbReference>
<accession>A0A7J9PFG4</accession>
<keyword evidence="1" id="KW-0472">Membrane</keyword>
<feature type="transmembrane region" description="Helical" evidence="1">
    <location>
        <begin position="55"/>
        <end position="79"/>
    </location>
</feature>
<feature type="transmembrane region" description="Helical" evidence="1">
    <location>
        <begin position="6"/>
        <end position="24"/>
    </location>
</feature>